<feature type="domain" description="PKD-like" evidence="3">
    <location>
        <begin position="26"/>
        <end position="97"/>
    </location>
</feature>
<evidence type="ECO:0000313" key="4">
    <source>
        <dbReference type="EMBL" id="MFD2730106.1"/>
    </source>
</evidence>
<name>A0ABW5TLD2_9SPHI</name>
<dbReference type="Proteomes" id="UP001597546">
    <property type="component" value="Unassembled WGS sequence"/>
</dbReference>
<keyword evidence="5" id="KW-1185">Reference proteome</keyword>
<dbReference type="InterPro" id="IPR026444">
    <property type="entry name" value="Secre_tail"/>
</dbReference>
<evidence type="ECO:0000259" key="3">
    <source>
        <dbReference type="Pfam" id="PF19408"/>
    </source>
</evidence>
<dbReference type="Pfam" id="PF18962">
    <property type="entry name" value="Por_Secre_tail"/>
    <property type="match status" value="1"/>
</dbReference>
<organism evidence="4 5">
    <name type="scientific">Pedobacter alpinus</name>
    <dbReference type="NCBI Taxonomy" id="1590643"/>
    <lineage>
        <taxon>Bacteria</taxon>
        <taxon>Pseudomonadati</taxon>
        <taxon>Bacteroidota</taxon>
        <taxon>Sphingobacteriia</taxon>
        <taxon>Sphingobacteriales</taxon>
        <taxon>Sphingobacteriaceae</taxon>
        <taxon>Pedobacter</taxon>
    </lineage>
</organism>
<feature type="signal peptide" evidence="1">
    <location>
        <begin position="1"/>
        <end position="20"/>
    </location>
</feature>
<reference evidence="5" key="1">
    <citation type="journal article" date="2019" name="Int. J. Syst. Evol. Microbiol.">
        <title>The Global Catalogue of Microorganisms (GCM) 10K type strain sequencing project: providing services to taxonomists for standard genome sequencing and annotation.</title>
        <authorList>
            <consortium name="The Broad Institute Genomics Platform"/>
            <consortium name="The Broad Institute Genome Sequencing Center for Infectious Disease"/>
            <person name="Wu L."/>
            <person name="Ma J."/>
        </authorList>
    </citation>
    <scope>NUCLEOTIDE SEQUENCE [LARGE SCALE GENOMIC DNA]</scope>
    <source>
        <strain evidence="5">KCTC 42456</strain>
    </source>
</reference>
<comment type="caution">
    <text evidence="4">The sequence shown here is derived from an EMBL/GenBank/DDBJ whole genome shotgun (WGS) entry which is preliminary data.</text>
</comment>
<dbReference type="RefSeq" id="WP_379044911.1">
    <property type="nucleotide sequence ID" value="NZ_JBHSKW010000050.1"/>
</dbReference>
<protein>
    <submittedName>
        <fullName evidence="4">T9SS type A sorting domain-containing protein</fullName>
    </submittedName>
</protein>
<feature type="chain" id="PRO_5045615992" evidence="1">
    <location>
        <begin position="21"/>
        <end position="258"/>
    </location>
</feature>
<proteinExistence type="predicted"/>
<keyword evidence="1" id="KW-0732">Signal</keyword>
<evidence type="ECO:0000313" key="5">
    <source>
        <dbReference type="Proteomes" id="UP001597546"/>
    </source>
</evidence>
<feature type="domain" description="Secretion system C-terminal sorting" evidence="2">
    <location>
        <begin position="190"/>
        <end position="256"/>
    </location>
</feature>
<dbReference type="NCBIfam" id="TIGR04183">
    <property type="entry name" value="Por_Secre_tail"/>
    <property type="match status" value="1"/>
</dbReference>
<evidence type="ECO:0000259" key="2">
    <source>
        <dbReference type="Pfam" id="PF18962"/>
    </source>
</evidence>
<dbReference type="EMBL" id="JBHULV010000001">
    <property type="protein sequence ID" value="MFD2730106.1"/>
    <property type="molecule type" value="Genomic_DNA"/>
</dbReference>
<evidence type="ECO:0000256" key="1">
    <source>
        <dbReference type="SAM" id="SignalP"/>
    </source>
</evidence>
<sequence>MKKILPFLFVIIFTLNNAFAQCTNPTGGSITGKSSGCTDRVEIYEITGVTGANDYEWTITGASGNTRLSATRYSIVFGSAAVSISVVPKNGTCLGTAVTKTISVSNTPNKPIISQVGSEIQSSTTATSYQWYLNSAPVGGATAKSFAPITNGVYIVEAVSAGGCSVFSDGFNYVRTAIKEDAVFGAFSFYPNPITTDVSVDFTERYDLDFFDFTGRKILSKQNLQGKQTIDLTTYNRGLYLMRITSGGKTAVRKLLLK</sequence>
<gene>
    <name evidence="4" type="ORF">ACFSSE_00155</name>
</gene>
<dbReference type="Pfam" id="PF19408">
    <property type="entry name" value="PKD_6"/>
    <property type="match status" value="1"/>
</dbReference>
<accession>A0ABW5TLD2</accession>
<dbReference type="InterPro" id="IPR045829">
    <property type="entry name" value="PKD_6"/>
</dbReference>